<gene>
    <name evidence="2" type="ORF">FHG66_16075</name>
</gene>
<dbReference type="PANTHER" id="PTHR35010">
    <property type="entry name" value="BLL4672 PROTEIN-RELATED"/>
    <property type="match status" value="1"/>
</dbReference>
<accession>A0A5C4MV81</accession>
<dbReference type="EMBL" id="VDFU01000023">
    <property type="protein sequence ID" value="TNC47731.1"/>
    <property type="molecule type" value="Genomic_DNA"/>
</dbReference>
<reference evidence="2 3" key="1">
    <citation type="submission" date="2019-06" db="EMBL/GenBank/DDBJ databases">
        <title>YIM 131921 draft genome.</title>
        <authorList>
            <person name="Jiang L."/>
        </authorList>
    </citation>
    <scope>NUCLEOTIDE SEQUENCE [LARGE SCALE GENOMIC DNA]</scope>
    <source>
        <strain evidence="2 3">YIM 131921</strain>
    </source>
</reference>
<name>A0A5C4MV81_9RHOB</name>
<keyword evidence="3" id="KW-1185">Reference proteome</keyword>
<dbReference type="GO" id="GO:0003677">
    <property type="term" value="F:DNA binding"/>
    <property type="evidence" value="ECO:0007669"/>
    <property type="project" value="InterPro"/>
</dbReference>
<evidence type="ECO:0000259" key="1">
    <source>
        <dbReference type="PROSITE" id="PS50943"/>
    </source>
</evidence>
<dbReference type="Pfam" id="PF13560">
    <property type="entry name" value="HTH_31"/>
    <property type="match status" value="1"/>
</dbReference>
<dbReference type="Proteomes" id="UP000305887">
    <property type="component" value="Unassembled WGS sequence"/>
</dbReference>
<dbReference type="Gene3D" id="1.10.260.40">
    <property type="entry name" value="lambda repressor-like DNA-binding domains"/>
    <property type="match status" value="1"/>
</dbReference>
<dbReference type="AlphaFoldDB" id="A0A5C4MV81"/>
<dbReference type="InterPro" id="IPR001387">
    <property type="entry name" value="Cro/C1-type_HTH"/>
</dbReference>
<dbReference type="InterPro" id="IPR010982">
    <property type="entry name" value="Lambda_DNA-bd_dom_sf"/>
</dbReference>
<dbReference type="Gene3D" id="3.30.450.180">
    <property type="match status" value="1"/>
</dbReference>
<proteinExistence type="predicted"/>
<dbReference type="SUPFAM" id="SSF47413">
    <property type="entry name" value="lambda repressor-like DNA-binding domains"/>
    <property type="match status" value="1"/>
</dbReference>
<dbReference type="SMART" id="SM00530">
    <property type="entry name" value="HTH_XRE"/>
    <property type="match status" value="1"/>
</dbReference>
<evidence type="ECO:0000313" key="2">
    <source>
        <dbReference type="EMBL" id="TNC47731.1"/>
    </source>
</evidence>
<sequence length="270" mass="29378">MTTALHHSSFGALLQSWRHRRRFSQLDLATAAGVSQRHLSFVETGRASPSRDMVLHLADHLGVPARERNALLLAAGFAPVLKERGHDHPDLAPARRAVDAILRGHEPYPALAVDRHWTMVATNTAVAPLLAGVAPSLLAPAANVLRISLHPDGLGSRIRNWRDWRAHVLARVTKQVESMPDPVLLALLEELRSYPAPTGARPPTPTADLYGGFAVLLELQTEQKRPLRLISTTTVFGTALDVGLSELAIESFFPADAETAQALIEVSKSR</sequence>
<feature type="domain" description="HTH cro/C1-type" evidence="1">
    <location>
        <begin position="14"/>
        <end position="68"/>
    </location>
</feature>
<dbReference type="InterPro" id="IPR041413">
    <property type="entry name" value="MLTR_LBD"/>
</dbReference>
<dbReference type="Pfam" id="PF17765">
    <property type="entry name" value="MLTR_LBD"/>
    <property type="match status" value="1"/>
</dbReference>
<protein>
    <submittedName>
        <fullName evidence="2">Helix-turn-helix domain-containing protein</fullName>
    </submittedName>
</protein>
<dbReference type="RefSeq" id="WP_139078076.1">
    <property type="nucleotide sequence ID" value="NZ_VDFU01000023.1"/>
</dbReference>
<organism evidence="2 3">
    <name type="scientific">Rubellimicrobium rubrum</name>
    <dbReference type="NCBI Taxonomy" id="2585369"/>
    <lineage>
        <taxon>Bacteria</taxon>
        <taxon>Pseudomonadati</taxon>
        <taxon>Pseudomonadota</taxon>
        <taxon>Alphaproteobacteria</taxon>
        <taxon>Rhodobacterales</taxon>
        <taxon>Roseobacteraceae</taxon>
        <taxon>Rubellimicrobium</taxon>
    </lineage>
</organism>
<dbReference type="PANTHER" id="PTHR35010:SF4">
    <property type="entry name" value="BLL5781 PROTEIN"/>
    <property type="match status" value="1"/>
</dbReference>
<dbReference type="PROSITE" id="PS50943">
    <property type="entry name" value="HTH_CROC1"/>
    <property type="match status" value="1"/>
</dbReference>
<dbReference type="CDD" id="cd00093">
    <property type="entry name" value="HTH_XRE"/>
    <property type="match status" value="1"/>
</dbReference>
<comment type="caution">
    <text evidence="2">The sequence shown here is derived from an EMBL/GenBank/DDBJ whole genome shotgun (WGS) entry which is preliminary data.</text>
</comment>
<dbReference type="OrthoDB" id="9785973at2"/>
<evidence type="ECO:0000313" key="3">
    <source>
        <dbReference type="Proteomes" id="UP000305887"/>
    </source>
</evidence>